<reference evidence="2" key="1">
    <citation type="journal article" date="2014" name="Int. J. Syst. Evol. Microbiol.">
        <title>Complete genome sequence of Corynebacterium casei LMG S-19264T (=DSM 44701T), isolated from a smear-ripened cheese.</title>
        <authorList>
            <consortium name="US DOE Joint Genome Institute (JGI-PGF)"/>
            <person name="Walter F."/>
            <person name="Albersmeier A."/>
            <person name="Kalinowski J."/>
            <person name="Ruckert C."/>
        </authorList>
    </citation>
    <scope>NUCLEOTIDE SEQUENCE</scope>
    <source>
        <strain evidence="2">CGMCC 1.12698</strain>
    </source>
</reference>
<accession>A0A917EPB5</accession>
<keyword evidence="1" id="KW-0472">Membrane</keyword>
<dbReference type="Proteomes" id="UP000605259">
    <property type="component" value="Unassembled WGS sequence"/>
</dbReference>
<dbReference type="EMBL" id="BMFK01000001">
    <property type="protein sequence ID" value="GGE67850.1"/>
    <property type="molecule type" value="Genomic_DNA"/>
</dbReference>
<evidence type="ECO:0000256" key="1">
    <source>
        <dbReference type="SAM" id="Phobius"/>
    </source>
</evidence>
<reference evidence="2" key="2">
    <citation type="submission" date="2020-09" db="EMBL/GenBank/DDBJ databases">
        <authorList>
            <person name="Sun Q."/>
            <person name="Zhou Y."/>
        </authorList>
    </citation>
    <scope>NUCLEOTIDE SEQUENCE</scope>
    <source>
        <strain evidence="2">CGMCC 1.12698</strain>
    </source>
</reference>
<proteinExistence type="predicted"/>
<feature type="transmembrane region" description="Helical" evidence="1">
    <location>
        <begin position="52"/>
        <end position="71"/>
    </location>
</feature>
<sequence length="197" mass="22233">MESIWFYVMIVAGVFLFLASMWNVFILRKQRRHEIHGDFGERIASFSSSRSAKFGMIGAQVVLVILLYTLVSRMNKSQVALEKATNADIRAILEQTITMDIGMIVLVVGICFLYGTKVVRAFKTVTIYEKGIINRGAFSSFYAIGNIKGDAYSVYMHFPEARLKKQMPVSISSKEAKGFLEKATSAKQMFEKSKKNK</sequence>
<comment type="caution">
    <text evidence="2">The sequence shown here is derived from an EMBL/GenBank/DDBJ whole genome shotgun (WGS) entry which is preliminary data.</text>
</comment>
<evidence type="ECO:0000313" key="3">
    <source>
        <dbReference type="Proteomes" id="UP000605259"/>
    </source>
</evidence>
<protein>
    <submittedName>
        <fullName evidence="2">Uncharacterized protein</fullName>
    </submittedName>
</protein>
<feature type="transmembrane region" description="Helical" evidence="1">
    <location>
        <begin position="91"/>
        <end position="114"/>
    </location>
</feature>
<dbReference type="AlphaFoldDB" id="A0A917EPB5"/>
<organism evidence="2 3">
    <name type="scientific">Priestia taiwanensis</name>
    <dbReference type="NCBI Taxonomy" id="1347902"/>
    <lineage>
        <taxon>Bacteria</taxon>
        <taxon>Bacillati</taxon>
        <taxon>Bacillota</taxon>
        <taxon>Bacilli</taxon>
        <taxon>Bacillales</taxon>
        <taxon>Bacillaceae</taxon>
        <taxon>Priestia</taxon>
    </lineage>
</organism>
<keyword evidence="3" id="KW-1185">Reference proteome</keyword>
<keyword evidence="1" id="KW-0812">Transmembrane</keyword>
<feature type="transmembrane region" description="Helical" evidence="1">
    <location>
        <begin position="6"/>
        <end position="27"/>
    </location>
</feature>
<keyword evidence="1" id="KW-1133">Transmembrane helix</keyword>
<name>A0A917EPB5_9BACI</name>
<evidence type="ECO:0000313" key="2">
    <source>
        <dbReference type="EMBL" id="GGE67850.1"/>
    </source>
</evidence>
<dbReference type="RefSeq" id="WP_188387970.1">
    <property type="nucleotide sequence ID" value="NZ_BMFK01000001.1"/>
</dbReference>
<gene>
    <name evidence="2" type="ORF">GCM10007140_17400</name>
</gene>